<gene>
    <name evidence="8" type="ORF">COX64_02100</name>
</gene>
<organism evidence="8 9">
    <name type="scientific">Candidatus Dojkabacteria bacterium CG_4_10_14_0_2_um_filter_Dojkabacteria_WS6_41_15</name>
    <dbReference type="NCBI Taxonomy" id="2014249"/>
    <lineage>
        <taxon>Bacteria</taxon>
        <taxon>Candidatus Dojkabacteria</taxon>
    </lineage>
</organism>
<feature type="transmembrane region" description="Helical" evidence="6">
    <location>
        <begin position="273"/>
        <end position="291"/>
    </location>
</feature>
<dbReference type="EMBL" id="PFQB01000052">
    <property type="protein sequence ID" value="PJA14425.1"/>
    <property type="molecule type" value="Genomic_DNA"/>
</dbReference>
<feature type="transmembrane region" description="Helical" evidence="6">
    <location>
        <begin position="35"/>
        <end position="54"/>
    </location>
</feature>
<evidence type="ECO:0000259" key="7">
    <source>
        <dbReference type="Pfam" id="PF00892"/>
    </source>
</evidence>
<feature type="domain" description="EamA" evidence="7">
    <location>
        <begin position="154"/>
        <end position="290"/>
    </location>
</feature>
<evidence type="ECO:0000313" key="8">
    <source>
        <dbReference type="EMBL" id="PJA14425.1"/>
    </source>
</evidence>
<dbReference type="InterPro" id="IPR050638">
    <property type="entry name" value="AA-Vitamin_Transporters"/>
</dbReference>
<dbReference type="Pfam" id="PF00892">
    <property type="entry name" value="EamA"/>
    <property type="match status" value="2"/>
</dbReference>
<accession>A0A2M7W282</accession>
<evidence type="ECO:0000313" key="9">
    <source>
        <dbReference type="Proteomes" id="UP000228952"/>
    </source>
</evidence>
<comment type="subcellular location">
    <subcellularLocation>
        <location evidence="1">Cell membrane</location>
        <topology evidence="1">Multi-pass membrane protein</topology>
    </subcellularLocation>
</comment>
<dbReference type="InterPro" id="IPR037185">
    <property type="entry name" value="EmrE-like"/>
</dbReference>
<feature type="transmembrane region" description="Helical" evidence="6">
    <location>
        <begin position="247"/>
        <end position="267"/>
    </location>
</feature>
<sequence length="295" mass="31905">MKNKNLSYLFLALAMTIVGTSVVVGKIITTSLPIFLSSFISLLTASLLFMPTLSKRNVFSSIKKSDLFYLILQAFLGTVLYRILLFTGLKYIDASYAGILSALQPAFIALLAVAFLKEKQTSVQKIGISLAVIGLILTYSSQTFKIDLNSGLFIGTALILLSVIGEACFSVFAKKLSPKIEPVMIAGIVTVISTLMMLPLGIYDFLITGIPQITLVGGLAVVYYGVFLTYISFILWFKGLDSVKASVAGIFTALVPISGILFSALLLRDYPSTFEVIGGMLIVASILLVVYKNEK</sequence>
<dbReference type="PANTHER" id="PTHR32322">
    <property type="entry name" value="INNER MEMBRANE TRANSPORTER"/>
    <property type="match status" value="1"/>
</dbReference>
<keyword evidence="4 6" id="KW-1133">Transmembrane helix</keyword>
<feature type="transmembrane region" description="Helical" evidence="6">
    <location>
        <begin position="185"/>
        <end position="207"/>
    </location>
</feature>
<feature type="transmembrane region" description="Helical" evidence="6">
    <location>
        <begin position="96"/>
        <end position="116"/>
    </location>
</feature>
<proteinExistence type="predicted"/>
<evidence type="ECO:0000256" key="4">
    <source>
        <dbReference type="ARBA" id="ARBA00022989"/>
    </source>
</evidence>
<dbReference type="Proteomes" id="UP000228952">
    <property type="component" value="Unassembled WGS sequence"/>
</dbReference>
<evidence type="ECO:0000256" key="3">
    <source>
        <dbReference type="ARBA" id="ARBA00022692"/>
    </source>
</evidence>
<evidence type="ECO:0000256" key="1">
    <source>
        <dbReference type="ARBA" id="ARBA00004651"/>
    </source>
</evidence>
<keyword evidence="5 6" id="KW-0472">Membrane</keyword>
<comment type="caution">
    <text evidence="8">The sequence shown here is derived from an EMBL/GenBank/DDBJ whole genome shotgun (WGS) entry which is preliminary data.</text>
</comment>
<reference evidence="9" key="1">
    <citation type="submission" date="2017-09" db="EMBL/GenBank/DDBJ databases">
        <title>Depth-based differentiation of microbial function through sediment-hosted aquifers and enrichment of novel symbionts in the deep terrestrial subsurface.</title>
        <authorList>
            <person name="Probst A.J."/>
            <person name="Ladd B."/>
            <person name="Jarett J.K."/>
            <person name="Geller-Mcgrath D.E."/>
            <person name="Sieber C.M.K."/>
            <person name="Emerson J.B."/>
            <person name="Anantharaman K."/>
            <person name="Thomas B.C."/>
            <person name="Malmstrom R."/>
            <person name="Stieglmeier M."/>
            <person name="Klingl A."/>
            <person name="Woyke T."/>
            <person name="Ryan C.M."/>
            <person name="Banfield J.F."/>
        </authorList>
    </citation>
    <scope>NUCLEOTIDE SEQUENCE [LARGE SCALE GENOMIC DNA]</scope>
</reference>
<feature type="transmembrane region" description="Helical" evidence="6">
    <location>
        <begin position="66"/>
        <end position="84"/>
    </location>
</feature>
<evidence type="ECO:0000256" key="5">
    <source>
        <dbReference type="ARBA" id="ARBA00023136"/>
    </source>
</evidence>
<dbReference type="GO" id="GO:0005886">
    <property type="term" value="C:plasma membrane"/>
    <property type="evidence" value="ECO:0007669"/>
    <property type="project" value="UniProtKB-SubCell"/>
</dbReference>
<protein>
    <recommendedName>
        <fullName evidence="7">EamA domain-containing protein</fullName>
    </recommendedName>
</protein>
<keyword evidence="3 6" id="KW-0812">Transmembrane</keyword>
<dbReference type="AlphaFoldDB" id="A0A2M7W282"/>
<evidence type="ECO:0000256" key="2">
    <source>
        <dbReference type="ARBA" id="ARBA00022475"/>
    </source>
</evidence>
<dbReference type="InterPro" id="IPR000620">
    <property type="entry name" value="EamA_dom"/>
</dbReference>
<keyword evidence="2" id="KW-1003">Cell membrane</keyword>
<evidence type="ECO:0000256" key="6">
    <source>
        <dbReference type="SAM" id="Phobius"/>
    </source>
</evidence>
<dbReference type="SUPFAM" id="SSF103481">
    <property type="entry name" value="Multidrug resistance efflux transporter EmrE"/>
    <property type="match status" value="2"/>
</dbReference>
<feature type="domain" description="EamA" evidence="7">
    <location>
        <begin position="7"/>
        <end position="139"/>
    </location>
</feature>
<dbReference type="PANTHER" id="PTHR32322:SF18">
    <property type="entry name" value="S-ADENOSYLMETHIONINE_S-ADENOSYLHOMOCYSTEINE TRANSPORTER"/>
    <property type="match status" value="1"/>
</dbReference>
<feature type="transmembrane region" description="Helical" evidence="6">
    <location>
        <begin position="213"/>
        <end position="235"/>
    </location>
</feature>
<feature type="transmembrane region" description="Helical" evidence="6">
    <location>
        <begin position="152"/>
        <end position="173"/>
    </location>
</feature>
<name>A0A2M7W282_9BACT</name>